<accession>A0A510KNA1</accession>
<evidence type="ECO:0000313" key="11">
    <source>
        <dbReference type="Proteomes" id="UP000321378"/>
    </source>
</evidence>
<keyword evidence="12" id="KW-1185">Reference proteome</keyword>
<dbReference type="InterPro" id="IPR003804">
    <property type="entry name" value="Lactate_perm"/>
</dbReference>
<dbReference type="GO" id="GO:0015129">
    <property type="term" value="F:lactate transmembrane transporter activity"/>
    <property type="evidence" value="ECO:0007669"/>
    <property type="project" value="UniProtKB-UniRule"/>
</dbReference>
<feature type="transmembrane region" description="Helical" evidence="8">
    <location>
        <begin position="59"/>
        <end position="82"/>
    </location>
</feature>
<dbReference type="AlphaFoldDB" id="A0A510KNA1"/>
<feature type="transmembrane region" description="Helical" evidence="8">
    <location>
        <begin position="179"/>
        <end position="200"/>
    </location>
</feature>
<feature type="transmembrane region" description="Helical" evidence="8">
    <location>
        <begin position="212"/>
        <end position="230"/>
    </location>
</feature>
<dbReference type="EMBL" id="AP019831">
    <property type="protein sequence ID" value="BBM44273.1"/>
    <property type="molecule type" value="Genomic_DNA"/>
</dbReference>
<organism evidence="10 11">
    <name type="scientific">Leptotrichia trevisanii</name>
    <dbReference type="NCBI Taxonomy" id="109328"/>
    <lineage>
        <taxon>Bacteria</taxon>
        <taxon>Fusobacteriati</taxon>
        <taxon>Fusobacteriota</taxon>
        <taxon>Fusobacteriia</taxon>
        <taxon>Fusobacteriales</taxon>
        <taxon>Leptotrichiaceae</taxon>
        <taxon>Leptotrichia</taxon>
    </lineage>
</organism>
<evidence type="ECO:0000256" key="2">
    <source>
        <dbReference type="ARBA" id="ARBA00010100"/>
    </source>
</evidence>
<evidence type="ECO:0000313" key="12">
    <source>
        <dbReference type="Proteomes" id="UP000422644"/>
    </source>
</evidence>
<evidence type="ECO:0000256" key="8">
    <source>
        <dbReference type="RuleBase" id="RU365092"/>
    </source>
</evidence>
<feature type="transmembrane region" description="Helical" evidence="8">
    <location>
        <begin position="507"/>
        <end position="525"/>
    </location>
</feature>
<feature type="transmembrane region" description="Helical" evidence="8">
    <location>
        <begin position="338"/>
        <end position="359"/>
    </location>
</feature>
<name>A0A510KNA1_9FUSO</name>
<feature type="transmembrane region" description="Helical" evidence="8">
    <location>
        <begin position="6"/>
        <end position="22"/>
    </location>
</feature>
<feature type="transmembrane region" description="Helical" evidence="8">
    <location>
        <begin position="379"/>
        <end position="395"/>
    </location>
</feature>
<proteinExistence type="inferred from homology"/>
<comment type="subcellular location">
    <subcellularLocation>
        <location evidence="1 8">Cell membrane</location>
        <topology evidence="1 8">Multi-pass membrane protein</topology>
    </subcellularLocation>
</comment>
<dbReference type="EMBL" id="AP019840">
    <property type="protein sequence ID" value="BBM51423.1"/>
    <property type="molecule type" value="Genomic_DNA"/>
</dbReference>
<feature type="transmembrane region" description="Helical" evidence="8">
    <location>
        <begin position="128"/>
        <end position="149"/>
    </location>
</feature>
<keyword evidence="6 8" id="KW-1133">Transmembrane helix</keyword>
<dbReference type="Pfam" id="PF02652">
    <property type="entry name" value="Lactate_perm"/>
    <property type="match status" value="1"/>
</dbReference>
<dbReference type="PANTHER" id="PTHR30003:SF0">
    <property type="entry name" value="GLYCOLATE PERMEASE GLCA-RELATED"/>
    <property type="match status" value="1"/>
</dbReference>
<keyword evidence="4 8" id="KW-1003">Cell membrane</keyword>
<feature type="transmembrane region" description="Helical" evidence="8">
    <location>
        <begin position="415"/>
        <end position="432"/>
    </location>
</feature>
<dbReference type="NCBIfam" id="TIGR00795">
    <property type="entry name" value="lctP"/>
    <property type="match status" value="1"/>
</dbReference>
<feature type="transmembrane region" description="Helical" evidence="8">
    <location>
        <begin position="280"/>
        <end position="300"/>
    </location>
</feature>
<gene>
    <name evidence="9" type="ORF">JMUB3870_0380</name>
    <name evidence="10" type="ORF">JMUB3935_0390</name>
</gene>
<sequence length="526" mass="55418">MEFLVGLIPIILFLILLAVLKKSALFSTYASLIVAIILNFVMSSWRIPVQGIIASLFEGFAVAWMPIGFVIIAAIFAYDLSVKNGKIEIIKTMLGNITSDRRAQALILAWGFGGFIEGIAGYGTAVAIPAAIMISLGFSPMTAAMICLLANSTPTAFGTVGLPVTTMISNFGLNAQQTALFTSLLLLLLTCVIPFILVVFANKEIDGGKNPAFGKGILPVVIASIIGYMIQPLIAMTTGAELPTIISSLIAMILMIVATKMFVKAEEGFETVAVSTKDAILAWLPYILMVVLIVGTSPVVKVINEPLHEHTISTIDFSFGHWATWFRDAKSAKEAGVAFKWILAPAAPLFVATVIAGFIQKVKVKDMVEVLGHTIYHKLDKMLVIMGIVALSVVMKHSGMTASIADGLKTLTGSGFPFIAPFLGTIGTFVTGSDLSSNLLFGGIQVGVAKGLSQNPALQSLLIAANTAGATGGKMISPQNIAIVTSVSAALNGKDGELLGKTIKYSVLYGLVLGILTFVGAGMVIK</sequence>
<reference evidence="10 11" key="2">
    <citation type="submission" date="2019-07" db="EMBL/GenBank/DDBJ databases">
        <title>Complete Genome Sequence of Leptotrichia trevisanii Strain JMUB3935.</title>
        <authorList>
            <person name="Watanabe S."/>
            <person name="Cui L."/>
        </authorList>
    </citation>
    <scope>NUCLEOTIDE SEQUENCE [LARGE SCALE GENOMIC DNA]</scope>
    <source>
        <strain evidence="10 11">JMUB3935</strain>
    </source>
</reference>
<comment type="similarity">
    <text evidence="2 8">Belongs to the lactate permease family.</text>
</comment>
<evidence type="ECO:0000256" key="1">
    <source>
        <dbReference type="ARBA" id="ARBA00004651"/>
    </source>
</evidence>
<dbReference type="Proteomes" id="UP000321378">
    <property type="component" value="Chromosome"/>
</dbReference>
<dbReference type="GO" id="GO:0015295">
    <property type="term" value="F:solute:proton symporter activity"/>
    <property type="evidence" value="ECO:0007669"/>
    <property type="project" value="TreeGrafter"/>
</dbReference>
<evidence type="ECO:0000256" key="7">
    <source>
        <dbReference type="ARBA" id="ARBA00023136"/>
    </source>
</evidence>
<keyword evidence="5 8" id="KW-0812">Transmembrane</keyword>
<dbReference type="OrthoDB" id="9761056at2"/>
<feature type="transmembrane region" description="Helical" evidence="8">
    <location>
        <begin position="29"/>
        <end position="47"/>
    </location>
</feature>
<dbReference type="PANTHER" id="PTHR30003">
    <property type="entry name" value="L-LACTATE PERMEASE"/>
    <property type="match status" value="1"/>
</dbReference>
<feature type="transmembrane region" description="Helical" evidence="8">
    <location>
        <begin position="242"/>
        <end position="259"/>
    </location>
</feature>
<evidence type="ECO:0000256" key="3">
    <source>
        <dbReference type="ARBA" id="ARBA00022448"/>
    </source>
</evidence>
<evidence type="ECO:0000256" key="6">
    <source>
        <dbReference type="ARBA" id="ARBA00022989"/>
    </source>
</evidence>
<comment type="function">
    <text evidence="8">Uptake of L-lactate across the membrane. Can also transport D-lactate and glycolate.</text>
</comment>
<evidence type="ECO:0000256" key="4">
    <source>
        <dbReference type="ARBA" id="ARBA00022475"/>
    </source>
</evidence>
<evidence type="ECO:0000256" key="5">
    <source>
        <dbReference type="ARBA" id="ARBA00022692"/>
    </source>
</evidence>
<keyword evidence="7 8" id="KW-0472">Membrane</keyword>
<protein>
    <recommendedName>
        <fullName evidence="8">L-lactate permease</fullName>
    </recommendedName>
</protein>
<dbReference type="RefSeq" id="WP_026748552.1">
    <property type="nucleotide sequence ID" value="NZ_AP019831.1"/>
</dbReference>
<dbReference type="GO" id="GO:0005886">
    <property type="term" value="C:plasma membrane"/>
    <property type="evidence" value="ECO:0007669"/>
    <property type="project" value="UniProtKB-SubCell"/>
</dbReference>
<evidence type="ECO:0000313" key="9">
    <source>
        <dbReference type="EMBL" id="BBM44273.1"/>
    </source>
</evidence>
<reference evidence="9 12" key="1">
    <citation type="submission" date="2019-07" db="EMBL/GenBank/DDBJ databases">
        <title>Complete Genome Sequence of Leptotrichia trevisanii Strain JMUB3870.</title>
        <authorList>
            <person name="Watanabe S."/>
            <person name="Cui L."/>
        </authorList>
    </citation>
    <scope>NUCLEOTIDE SEQUENCE [LARGE SCALE GENOMIC DNA]</scope>
    <source>
        <strain evidence="9 12">JMUB3870</strain>
    </source>
</reference>
<keyword evidence="3 8" id="KW-0813">Transport</keyword>
<feature type="transmembrane region" description="Helical" evidence="8">
    <location>
        <begin position="156"/>
        <end position="173"/>
    </location>
</feature>
<dbReference type="STRING" id="1122173.GCA_000482505_02169"/>
<evidence type="ECO:0000313" key="10">
    <source>
        <dbReference type="EMBL" id="BBM51423.1"/>
    </source>
</evidence>
<dbReference type="Proteomes" id="UP000422644">
    <property type="component" value="Chromosome"/>
</dbReference>